<dbReference type="GO" id="GO:0016020">
    <property type="term" value="C:membrane"/>
    <property type="evidence" value="ECO:0007669"/>
    <property type="project" value="UniProtKB-SubCell"/>
</dbReference>
<dbReference type="InParanoid" id="A0A2I4CL17"/>
<evidence type="ECO:0000259" key="10">
    <source>
        <dbReference type="PROSITE" id="PS50835"/>
    </source>
</evidence>
<feature type="domain" description="Ig-like" evidence="10">
    <location>
        <begin position="90"/>
        <end position="183"/>
    </location>
</feature>
<dbReference type="PANTHER" id="PTHR23277">
    <property type="entry name" value="NECTIN-RELATED"/>
    <property type="match status" value="1"/>
</dbReference>
<gene>
    <name evidence="12" type="primary">si:ch211-149e23.4</name>
</gene>
<feature type="domain" description="Ig-like" evidence="10">
    <location>
        <begin position="1"/>
        <end position="85"/>
    </location>
</feature>
<keyword evidence="7" id="KW-1015">Disulfide bond</keyword>
<evidence type="ECO:0000313" key="12">
    <source>
        <dbReference type="RefSeq" id="XP_013880684.1"/>
    </source>
</evidence>
<evidence type="ECO:0000256" key="3">
    <source>
        <dbReference type="ARBA" id="ARBA00022729"/>
    </source>
</evidence>
<dbReference type="OrthoDB" id="8915289at2759"/>
<evidence type="ECO:0000256" key="7">
    <source>
        <dbReference type="ARBA" id="ARBA00023157"/>
    </source>
</evidence>
<keyword evidence="8" id="KW-0325">Glycoprotein</keyword>
<keyword evidence="6 9" id="KW-0472">Membrane</keyword>
<dbReference type="InterPro" id="IPR007110">
    <property type="entry name" value="Ig-like_dom"/>
</dbReference>
<sequence length="873" mass="96148">MSLSCRYLGESQIQNAEWRRQIQGKYKRLAGFSNGEPFSRNNFTVPASPSNLTTYKRVSGVEDEGKYVCEFKEEEDILDVSIFVTVIAQPDVQIMVAAEAINGTHYQSVSCSAGGGRPTPQINWLVGGRPPSGHPFTVDESKTLHPNGTSTLNSVLRFPTHLQDEESVTCAVQHPTLPNPKLTTARVETYARPNVTIKAEMIEEGGNDFWVVSCVSSGGRPDTDISLALNATPELHRENAADSDTQRLSVRLPAAEYEGHNITCLFNHLKFSHTQSRVTTLPTFYLAGLQFHSETGSSGDDDQDAELLELEEGKSDAAISLEVTGNVPRHRVICKKDGGPLPEDVELLGRNLTFQGPLKQQQAGLYECDFSYHHLRTTLRFNVTLRPPAPQLVPPTVWVGLQSETGRRVIECAVRDAVPAANVSWLLPEGVSEEDSWFNSTSSNGSHSVRGVLLLPACLPRELTAQCVINHPAFEEPETRSITLPLCVFHTARPDVTVSVSHEWKDGHKFTTVRCSAVSVASAAALSWHAASSNSSVASAEETEVQDEGLVSTRSSARFLSSRLAGHNLTCMVKHPSLEFPESRTISIPLHKTPQLSLSVVRLHDTPSWLAVCDCIGEGDETNLAWALPENTRSETSLRTEYEGDIMRARLTYRFPLAAHEGQDLTCVYHFENGISEKRTVHIPRYYISSVKVLNHTTPLQSRHSSETVTHRLSVPENLQNQNVQLSVEGNVPEFDLDCRRSDGSVVQVDGSAMILPSERISGLYTCWASFYHHKASINIQVEVTSGDELLMMVIMVCISSASAILLFLCVVLCVCCKRKNKTPYKGRESVSALTSLMQEPGSPEVRKPGAEDRKEYALLTSYSIIIDVKSAV</sequence>
<dbReference type="InterPro" id="IPR013162">
    <property type="entry name" value="CD80_C2-set"/>
</dbReference>
<dbReference type="PANTHER" id="PTHR23277:SF107">
    <property type="entry name" value="HEMICENTIN-1"/>
    <property type="match status" value="1"/>
</dbReference>
<proteinExistence type="inferred from homology"/>
<dbReference type="GO" id="GO:0005912">
    <property type="term" value="C:adherens junction"/>
    <property type="evidence" value="ECO:0007669"/>
    <property type="project" value="TreeGrafter"/>
</dbReference>
<dbReference type="InterPro" id="IPR036179">
    <property type="entry name" value="Ig-like_dom_sf"/>
</dbReference>
<dbReference type="KEGG" id="alim:106529738"/>
<dbReference type="GO" id="GO:0007156">
    <property type="term" value="P:homophilic cell adhesion via plasma membrane adhesion molecules"/>
    <property type="evidence" value="ECO:0007669"/>
    <property type="project" value="TreeGrafter"/>
</dbReference>
<keyword evidence="9" id="KW-1133">Transmembrane helix</keyword>
<protein>
    <submittedName>
        <fullName evidence="12">Uncharacterized protein si:ch211-149e23.4</fullName>
    </submittedName>
</protein>
<name>A0A2I4CL17_AUSLI</name>
<dbReference type="InterPro" id="IPR051427">
    <property type="entry name" value="Nectin/Nectin-like"/>
</dbReference>
<dbReference type="Pfam" id="PF08205">
    <property type="entry name" value="C2-set_2"/>
    <property type="match status" value="2"/>
</dbReference>
<dbReference type="GO" id="GO:0007157">
    <property type="term" value="P:heterophilic cell-cell adhesion via plasma membrane cell adhesion molecules"/>
    <property type="evidence" value="ECO:0007669"/>
    <property type="project" value="TreeGrafter"/>
</dbReference>
<keyword evidence="5" id="KW-0130">Cell adhesion</keyword>
<feature type="domain" description="Ig-like" evidence="10">
    <location>
        <begin position="193"/>
        <end position="280"/>
    </location>
</feature>
<comment type="similarity">
    <text evidence="2">Belongs to the nectin family.</text>
</comment>
<evidence type="ECO:0000256" key="6">
    <source>
        <dbReference type="ARBA" id="ARBA00023136"/>
    </source>
</evidence>
<keyword evidence="4" id="KW-0677">Repeat</keyword>
<feature type="domain" description="Ig-like" evidence="10">
    <location>
        <begin position="494"/>
        <end position="587"/>
    </location>
</feature>
<evidence type="ECO:0000256" key="9">
    <source>
        <dbReference type="SAM" id="Phobius"/>
    </source>
</evidence>
<organism evidence="11 12">
    <name type="scientific">Austrofundulus limnaeus</name>
    <name type="common">Annual killifish</name>
    <dbReference type="NCBI Taxonomy" id="52670"/>
    <lineage>
        <taxon>Eukaryota</taxon>
        <taxon>Metazoa</taxon>
        <taxon>Chordata</taxon>
        <taxon>Craniata</taxon>
        <taxon>Vertebrata</taxon>
        <taxon>Euteleostomi</taxon>
        <taxon>Actinopterygii</taxon>
        <taxon>Neopterygii</taxon>
        <taxon>Teleostei</taxon>
        <taxon>Neoteleostei</taxon>
        <taxon>Acanthomorphata</taxon>
        <taxon>Ovalentaria</taxon>
        <taxon>Atherinomorphae</taxon>
        <taxon>Cyprinodontiformes</taxon>
        <taxon>Rivulidae</taxon>
        <taxon>Austrofundulus</taxon>
    </lineage>
</organism>
<reference evidence="12" key="1">
    <citation type="submission" date="2025-08" db="UniProtKB">
        <authorList>
            <consortium name="RefSeq"/>
        </authorList>
    </citation>
    <scope>IDENTIFICATION</scope>
    <source>
        <strain evidence="12">Quisiro</strain>
        <tissue evidence="12">Liver</tissue>
    </source>
</reference>
<comment type="subcellular location">
    <subcellularLocation>
        <location evidence="1">Membrane</location>
    </subcellularLocation>
</comment>
<evidence type="ECO:0000256" key="1">
    <source>
        <dbReference type="ARBA" id="ARBA00004370"/>
    </source>
</evidence>
<feature type="transmembrane region" description="Helical" evidence="9">
    <location>
        <begin position="790"/>
        <end position="816"/>
    </location>
</feature>
<evidence type="ECO:0000313" key="11">
    <source>
        <dbReference type="Proteomes" id="UP000192220"/>
    </source>
</evidence>
<evidence type="ECO:0000256" key="2">
    <source>
        <dbReference type="ARBA" id="ARBA00007810"/>
    </source>
</evidence>
<accession>A0A2I4CL17</accession>
<dbReference type="FunCoup" id="A0A2I4CL17">
    <property type="interactions" value="1"/>
</dbReference>
<dbReference type="PROSITE" id="PS50835">
    <property type="entry name" value="IG_LIKE"/>
    <property type="match status" value="5"/>
</dbReference>
<dbReference type="Proteomes" id="UP000192220">
    <property type="component" value="Unplaced"/>
</dbReference>
<evidence type="ECO:0000256" key="4">
    <source>
        <dbReference type="ARBA" id="ARBA00022737"/>
    </source>
</evidence>
<keyword evidence="11" id="KW-1185">Reference proteome</keyword>
<dbReference type="Gene3D" id="2.60.40.10">
    <property type="entry name" value="Immunoglobulins"/>
    <property type="match status" value="3"/>
</dbReference>
<dbReference type="RefSeq" id="XP_013880684.1">
    <property type="nucleotide sequence ID" value="XM_014025230.1"/>
</dbReference>
<dbReference type="AlphaFoldDB" id="A0A2I4CL17"/>
<keyword evidence="9" id="KW-0812">Transmembrane</keyword>
<evidence type="ECO:0000256" key="5">
    <source>
        <dbReference type="ARBA" id="ARBA00022889"/>
    </source>
</evidence>
<feature type="domain" description="Ig-like" evidence="10">
    <location>
        <begin position="390"/>
        <end position="483"/>
    </location>
</feature>
<keyword evidence="3" id="KW-0732">Signal</keyword>
<dbReference type="SUPFAM" id="SSF48726">
    <property type="entry name" value="Immunoglobulin"/>
    <property type="match status" value="4"/>
</dbReference>
<evidence type="ECO:0000256" key="8">
    <source>
        <dbReference type="ARBA" id="ARBA00023180"/>
    </source>
</evidence>
<dbReference type="InterPro" id="IPR013783">
    <property type="entry name" value="Ig-like_fold"/>
</dbReference>